<name>A0A7Y9X0C9_9ACTN</name>
<protein>
    <submittedName>
        <fullName evidence="1">Phage protein D</fullName>
    </submittedName>
</protein>
<reference evidence="1 2" key="1">
    <citation type="submission" date="2020-07" db="EMBL/GenBank/DDBJ databases">
        <title>Sequencing the genomes of 1000 actinobacteria strains.</title>
        <authorList>
            <person name="Klenk H.-P."/>
        </authorList>
    </citation>
    <scope>NUCLEOTIDE SEQUENCE [LARGE SCALE GENOMIC DNA]</scope>
    <source>
        <strain evidence="1 2">DSM 45876</strain>
    </source>
</reference>
<dbReference type="RefSeq" id="WP_179780587.1">
    <property type="nucleotide sequence ID" value="NZ_JACCHK010000001.1"/>
</dbReference>
<dbReference type="AlphaFoldDB" id="A0A7Y9X0C9"/>
<dbReference type="Proteomes" id="UP000523545">
    <property type="component" value="Unassembled WGS sequence"/>
</dbReference>
<evidence type="ECO:0000313" key="1">
    <source>
        <dbReference type="EMBL" id="NYH42891.1"/>
    </source>
</evidence>
<sequence>MLKLSGLALVVAVTVAVTLLAVDRRREADARDGVQWCHQKVIQRALEDQKATESAEVRFLGEQFVIGQNDAGRPGIEVDGAVSIAGVESRYSCAREYTDGTGRLTVHWANERTGQG</sequence>
<proteinExistence type="predicted"/>
<gene>
    <name evidence="1" type="ORF">HNR22_002618</name>
</gene>
<organism evidence="1 2">
    <name type="scientific">Micromonospora jinlongensis</name>
    <dbReference type="NCBI Taxonomy" id="1287877"/>
    <lineage>
        <taxon>Bacteria</taxon>
        <taxon>Bacillati</taxon>
        <taxon>Actinomycetota</taxon>
        <taxon>Actinomycetes</taxon>
        <taxon>Micromonosporales</taxon>
        <taxon>Micromonosporaceae</taxon>
        <taxon>Micromonospora</taxon>
    </lineage>
</organism>
<accession>A0A7Y9X0C9</accession>
<evidence type="ECO:0000313" key="2">
    <source>
        <dbReference type="Proteomes" id="UP000523545"/>
    </source>
</evidence>
<comment type="caution">
    <text evidence="1">The sequence shown here is derived from an EMBL/GenBank/DDBJ whole genome shotgun (WGS) entry which is preliminary data.</text>
</comment>
<keyword evidence="2" id="KW-1185">Reference proteome</keyword>
<dbReference type="EMBL" id="JACCHK010000001">
    <property type="protein sequence ID" value="NYH42891.1"/>
    <property type="molecule type" value="Genomic_DNA"/>
</dbReference>